<organism evidence="1 2">
    <name type="scientific">Mycobacteroides abscessus 21</name>
    <dbReference type="NCBI Taxonomy" id="1299324"/>
    <lineage>
        <taxon>Bacteria</taxon>
        <taxon>Bacillati</taxon>
        <taxon>Actinomycetota</taxon>
        <taxon>Actinomycetes</taxon>
        <taxon>Mycobacteriales</taxon>
        <taxon>Mycobacteriaceae</taxon>
        <taxon>Mycobacteroides</taxon>
        <taxon>Mycobacteroides abscessus</taxon>
    </lineage>
</organism>
<protein>
    <submittedName>
        <fullName evidence="1">Uncharacterized protein</fullName>
    </submittedName>
</protein>
<gene>
    <name evidence="1" type="ORF">I543_2752</name>
</gene>
<dbReference type="EMBL" id="JAOF01000001">
    <property type="protein sequence ID" value="EUA44957.1"/>
    <property type="molecule type" value="Genomic_DNA"/>
</dbReference>
<reference evidence="1 2" key="1">
    <citation type="submission" date="2013-12" db="EMBL/GenBank/DDBJ databases">
        <authorList>
            <person name="Madinger N."/>
            <person name="Lenaerts A."/>
            <person name="Ordway D."/>
            <person name="DeGroote M.A."/>
            <person name="Parker T."/>
            <person name="Sizemore C."/>
            <person name="Tallon L.J."/>
            <person name="Sadzewicz L.K."/>
            <person name="Sengamalay N."/>
            <person name="Fraser C.M."/>
            <person name="Hine E."/>
            <person name="Shefchek K.A."/>
            <person name="Das S.P."/>
            <person name="Tettelin H."/>
        </authorList>
    </citation>
    <scope>NUCLEOTIDE SEQUENCE [LARGE SCALE GENOMIC DNA]</scope>
    <source>
        <strain evidence="1 2">21</strain>
    </source>
</reference>
<comment type="caution">
    <text evidence="1">The sequence shown here is derived from an EMBL/GenBank/DDBJ whole genome shotgun (WGS) entry which is preliminary data.</text>
</comment>
<sequence length="237" mass="26548">MFEADPTLAPESVSSFALEVLDELRMRMLECLLVLQALPEEADLNFDEIENDIHTVSRGARNAYEAASLVHQGAALGERWGANMSRPKAIFARHNAAVREGARHVKPIRALSDRIERQLWQLPAVDATQNIMGARPKCSGMVRSTGEPCVSSAIYLGSGMFGAHCYSHASPAERDRYRAHHEEVSARQSDSREQLLELQRSVGHKITAHWIEQREHRMRWVEQMTLNIGRTPGAAES</sequence>
<evidence type="ECO:0000313" key="2">
    <source>
        <dbReference type="Proteomes" id="UP000020103"/>
    </source>
</evidence>
<dbReference type="Proteomes" id="UP000020103">
    <property type="component" value="Unassembled WGS sequence"/>
</dbReference>
<proteinExistence type="predicted"/>
<accession>A0A829PXQ0</accession>
<evidence type="ECO:0000313" key="1">
    <source>
        <dbReference type="EMBL" id="EUA44957.1"/>
    </source>
</evidence>
<name>A0A829PXQ0_9MYCO</name>
<dbReference type="AlphaFoldDB" id="A0A829PXQ0"/>